<proteinExistence type="predicted"/>
<evidence type="ECO:0000313" key="1">
    <source>
        <dbReference type="EMBL" id="QBE62406.1"/>
    </source>
</evidence>
<dbReference type="OrthoDB" id="7065204at2"/>
<organism evidence="1 2">
    <name type="scientific">Pseudoduganella lutea</name>
    <dbReference type="NCBI Taxonomy" id="321985"/>
    <lineage>
        <taxon>Bacteria</taxon>
        <taxon>Pseudomonadati</taxon>
        <taxon>Pseudomonadota</taxon>
        <taxon>Betaproteobacteria</taxon>
        <taxon>Burkholderiales</taxon>
        <taxon>Oxalobacteraceae</taxon>
        <taxon>Telluria group</taxon>
        <taxon>Pseudoduganella</taxon>
    </lineage>
</organism>
<dbReference type="RefSeq" id="WP_130185541.1">
    <property type="nucleotide sequence ID" value="NZ_CP035913.1"/>
</dbReference>
<gene>
    <name evidence="1" type="ORF">EWM63_04955</name>
</gene>
<name>A0A4P6KUA9_9BURK</name>
<dbReference type="KEGG" id="plue:EWM63_04955"/>
<dbReference type="Proteomes" id="UP000290637">
    <property type="component" value="Chromosome"/>
</dbReference>
<dbReference type="EMBL" id="CP035913">
    <property type="protein sequence ID" value="QBE62406.1"/>
    <property type="molecule type" value="Genomic_DNA"/>
</dbReference>
<evidence type="ECO:0000313" key="2">
    <source>
        <dbReference type="Proteomes" id="UP000290637"/>
    </source>
</evidence>
<accession>A0A4P6KUA9</accession>
<protein>
    <submittedName>
        <fullName evidence="1">Uncharacterized protein</fullName>
    </submittedName>
</protein>
<sequence>MSEIIIDGIPSDVTIAGATLEAALDWGDGYLMFVTDDVPNEEMLRIYLLRPDLTIIDSAVLGAMYSTGSFSNLRIPTPYMVQFQFFGGAPWQLTLRPEGLVTLPFFSDPKGVRRPFGFRRFFTLSSNPQPAG</sequence>
<keyword evidence="2" id="KW-1185">Reference proteome</keyword>
<reference evidence="1 2" key="1">
    <citation type="submission" date="2019-02" db="EMBL/GenBank/DDBJ databases">
        <title>Draft Genome Sequences of Six Type Strains of the Genus Massilia.</title>
        <authorList>
            <person name="Miess H."/>
            <person name="Frediansyhah A."/>
            <person name="Gross H."/>
        </authorList>
    </citation>
    <scope>NUCLEOTIDE SEQUENCE [LARGE SCALE GENOMIC DNA]</scope>
    <source>
        <strain evidence="1 2">DSM 17473</strain>
    </source>
</reference>
<dbReference type="AlphaFoldDB" id="A0A4P6KUA9"/>